<accession>A0A5E4PX60</accession>
<protein>
    <submittedName>
        <fullName evidence="1">Uncharacterized protein</fullName>
    </submittedName>
</protein>
<sequence>MICLIIITIGLDVVYHHVGIFHLIYLLQPSWQGHSLPPSNMLPLSESPILEITEQMESI</sequence>
<proteinExistence type="predicted"/>
<dbReference type="EMBL" id="FZQP02000560">
    <property type="protein sequence ID" value="VVC89520.1"/>
    <property type="molecule type" value="Genomic_DNA"/>
</dbReference>
<reference evidence="1 2" key="1">
    <citation type="submission" date="2017-07" db="EMBL/GenBank/DDBJ databases">
        <authorList>
            <person name="Talla V."/>
            <person name="Backstrom N."/>
        </authorList>
    </citation>
    <scope>NUCLEOTIDE SEQUENCE [LARGE SCALE GENOMIC DNA]</scope>
</reference>
<keyword evidence="2" id="KW-1185">Reference proteome</keyword>
<dbReference type="Proteomes" id="UP000324832">
    <property type="component" value="Unassembled WGS sequence"/>
</dbReference>
<dbReference type="AlphaFoldDB" id="A0A5E4PX60"/>
<evidence type="ECO:0000313" key="2">
    <source>
        <dbReference type="Proteomes" id="UP000324832"/>
    </source>
</evidence>
<evidence type="ECO:0000313" key="1">
    <source>
        <dbReference type="EMBL" id="VVC89520.1"/>
    </source>
</evidence>
<gene>
    <name evidence="1" type="ORF">LSINAPIS_LOCUS2620</name>
</gene>
<organism evidence="1 2">
    <name type="scientific">Leptidea sinapis</name>
    <dbReference type="NCBI Taxonomy" id="189913"/>
    <lineage>
        <taxon>Eukaryota</taxon>
        <taxon>Metazoa</taxon>
        <taxon>Ecdysozoa</taxon>
        <taxon>Arthropoda</taxon>
        <taxon>Hexapoda</taxon>
        <taxon>Insecta</taxon>
        <taxon>Pterygota</taxon>
        <taxon>Neoptera</taxon>
        <taxon>Endopterygota</taxon>
        <taxon>Lepidoptera</taxon>
        <taxon>Glossata</taxon>
        <taxon>Ditrysia</taxon>
        <taxon>Papilionoidea</taxon>
        <taxon>Pieridae</taxon>
        <taxon>Dismorphiinae</taxon>
        <taxon>Leptidea</taxon>
    </lineage>
</organism>
<name>A0A5E4PX60_9NEOP</name>